<dbReference type="HOGENOM" id="CLU_2765351_0_0_1"/>
<sequence length="70" mass="7928">MRAKLANVLANNYSVCLIHLDFVDDVARGIKVGGGRWYVIYRASVDFGFGFGQQLMLCFQKDFGLRKQPL</sequence>
<dbReference type="Proteomes" id="UP000006038">
    <property type="component" value="Chromosome 11"/>
</dbReference>
<accession>J3N7R6</accession>
<reference evidence="1" key="2">
    <citation type="submission" date="2013-04" db="UniProtKB">
        <authorList>
            <consortium name="EnsemblPlants"/>
        </authorList>
    </citation>
    <scope>IDENTIFICATION</scope>
</reference>
<keyword evidence="2" id="KW-1185">Reference proteome</keyword>
<dbReference type="Gramene" id="OB11G18520.1">
    <property type="protein sequence ID" value="OB11G18520.1"/>
    <property type="gene ID" value="OB11G18520"/>
</dbReference>
<dbReference type="EnsemblPlants" id="OB11G18520.1">
    <property type="protein sequence ID" value="OB11G18520.1"/>
    <property type="gene ID" value="OB11G18520"/>
</dbReference>
<evidence type="ECO:0000313" key="2">
    <source>
        <dbReference type="Proteomes" id="UP000006038"/>
    </source>
</evidence>
<protein>
    <submittedName>
        <fullName evidence="1">Uncharacterized protein</fullName>
    </submittedName>
</protein>
<organism evidence="1">
    <name type="scientific">Oryza brachyantha</name>
    <name type="common">malo sina</name>
    <dbReference type="NCBI Taxonomy" id="4533"/>
    <lineage>
        <taxon>Eukaryota</taxon>
        <taxon>Viridiplantae</taxon>
        <taxon>Streptophyta</taxon>
        <taxon>Embryophyta</taxon>
        <taxon>Tracheophyta</taxon>
        <taxon>Spermatophyta</taxon>
        <taxon>Magnoliopsida</taxon>
        <taxon>Liliopsida</taxon>
        <taxon>Poales</taxon>
        <taxon>Poaceae</taxon>
        <taxon>BOP clade</taxon>
        <taxon>Oryzoideae</taxon>
        <taxon>Oryzeae</taxon>
        <taxon>Oryzinae</taxon>
        <taxon>Oryza</taxon>
    </lineage>
</organism>
<name>J3N7R6_ORYBR</name>
<reference evidence="1" key="1">
    <citation type="journal article" date="2013" name="Nat. Commun.">
        <title>Whole-genome sequencing of Oryza brachyantha reveals mechanisms underlying Oryza genome evolution.</title>
        <authorList>
            <person name="Chen J."/>
            <person name="Huang Q."/>
            <person name="Gao D."/>
            <person name="Wang J."/>
            <person name="Lang Y."/>
            <person name="Liu T."/>
            <person name="Li B."/>
            <person name="Bai Z."/>
            <person name="Luis Goicoechea J."/>
            <person name="Liang C."/>
            <person name="Chen C."/>
            <person name="Zhang W."/>
            <person name="Sun S."/>
            <person name="Liao Y."/>
            <person name="Zhang X."/>
            <person name="Yang L."/>
            <person name="Song C."/>
            <person name="Wang M."/>
            <person name="Shi J."/>
            <person name="Liu G."/>
            <person name="Liu J."/>
            <person name="Zhou H."/>
            <person name="Zhou W."/>
            <person name="Yu Q."/>
            <person name="An N."/>
            <person name="Chen Y."/>
            <person name="Cai Q."/>
            <person name="Wang B."/>
            <person name="Liu B."/>
            <person name="Min J."/>
            <person name="Huang Y."/>
            <person name="Wu H."/>
            <person name="Li Z."/>
            <person name="Zhang Y."/>
            <person name="Yin Y."/>
            <person name="Song W."/>
            <person name="Jiang J."/>
            <person name="Jackson S.A."/>
            <person name="Wing R.A."/>
            <person name="Wang J."/>
            <person name="Chen M."/>
        </authorList>
    </citation>
    <scope>NUCLEOTIDE SEQUENCE [LARGE SCALE GENOMIC DNA]</scope>
    <source>
        <strain evidence="1">cv. IRGC 101232</strain>
    </source>
</reference>
<dbReference type="AlphaFoldDB" id="J3N7R6"/>
<evidence type="ECO:0000313" key="1">
    <source>
        <dbReference type="EnsemblPlants" id="OB11G18520.1"/>
    </source>
</evidence>
<proteinExistence type="predicted"/>